<evidence type="ECO:0000313" key="3">
    <source>
        <dbReference type="Proteomes" id="UP001156882"/>
    </source>
</evidence>
<name>A0ABQ6CKA5_9HYPH</name>
<feature type="transmembrane region" description="Helical" evidence="1">
    <location>
        <begin position="136"/>
        <end position="158"/>
    </location>
</feature>
<organism evidence="2 3">
    <name type="scientific">Labrys miyagiensis</name>
    <dbReference type="NCBI Taxonomy" id="346912"/>
    <lineage>
        <taxon>Bacteria</taxon>
        <taxon>Pseudomonadati</taxon>
        <taxon>Pseudomonadota</taxon>
        <taxon>Alphaproteobacteria</taxon>
        <taxon>Hyphomicrobiales</taxon>
        <taxon>Xanthobacteraceae</taxon>
        <taxon>Labrys</taxon>
    </lineage>
</organism>
<comment type="caution">
    <text evidence="2">The sequence shown here is derived from an EMBL/GenBank/DDBJ whole genome shotgun (WGS) entry which is preliminary data.</text>
</comment>
<feature type="transmembrane region" description="Helical" evidence="1">
    <location>
        <begin position="109"/>
        <end position="129"/>
    </location>
</feature>
<feature type="transmembrane region" description="Helical" evidence="1">
    <location>
        <begin position="83"/>
        <end position="103"/>
    </location>
</feature>
<protein>
    <submittedName>
        <fullName evidence="2">Uncharacterized protein</fullName>
    </submittedName>
</protein>
<dbReference type="RefSeq" id="WP_284313863.1">
    <property type="nucleotide sequence ID" value="NZ_BSPC01000034.1"/>
</dbReference>
<evidence type="ECO:0000256" key="1">
    <source>
        <dbReference type="SAM" id="Phobius"/>
    </source>
</evidence>
<keyword evidence="1" id="KW-0812">Transmembrane</keyword>
<reference evidence="3" key="1">
    <citation type="journal article" date="2019" name="Int. J. Syst. Evol. Microbiol.">
        <title>The Global Catalogue of Microorganisms (GCM) 10K type strain sequencing project: providing services to taxonomists for standard genome sequencing and annotation.</title>
        <authorList>
            <consortium name="The Broad Institute Genomics Platform"/>
            <consortium name="The Broad Institute Genome Sequencing Center for Infectious Disease"/>
            <person name="Wu L."/>
            <person name="Ma J."/>
        </authorList>
    </citation>
    <scope>NUCLEOTIDE SEQUENCE [LARGE SCALE GENOMIC DNA]</scope>
    <source>
        <strain evidence="3">NBRC 101365</strain>
    </source>
</reference>
<gene>
    <name evidence="2" type="ORF">GCM10007874_38030</name>
</gene>
<sequence length="168" mass="17388">MPSSPTPYRPPRVIGFFDRIILVVFAVVLAAIAALIFGVLGLASHDFGQDLASFAEAIGLRTLAEVLTGERIGDIGAMIRQGFTAALAIWLAPIALVAVIGEAMGKSGWMFYAVGMALAFVLAPMVMSLSILTIALLYHALLGLLAIGVVAGTVYWLVAGRGAGGTAT</sequence>
<keyword evidence="1" id="KW-0472">Membrane</keyword>
<keyword evidence="3" id="KW-1185">Reference proteome</keyword>
<evidence type="ECO:0000313" key="2">
    <source>
        <dbReference type="EMBL" id="GLS20786.1"/>
    </source>
</evidence>
<feature type="transmembrane region" description="Helical" evidence="1">
    <location>
        <begin position="20"/>
        <end position="43"/>
    </location>
</feature>
<proteinExistence type="predicted"/>
<accession>A0ABQ6CKA5</accession>
<keyword evidence="1" id="KW-1133">Transmembrane helix</keyword>
<dbReference type="Proteomes" id="UP001156882">
    <property type="component" value="Unassembled WGS sequence"/>
</dbReference>
<dbReference type="EMBL" id="BSPC01000034">
    <property type="protein sequence ID" value="GLS20786.1"/>
    <property type="molecule type" value="Genomic_DNA"/>
</dbReference>